<dbReference type="PATRIC" id="fig|1227466.3.peg.3338"/>
<comment type="caution">
    <text evidence="1">The sequence shown here is derived from an EMBL/GenBank/DDBJ whole genome shotgun (WGS) entry which is preliminary data.</text>
</comment>
<sequence>MPDIMDLATDYASMDFTDYPSPELTETPSGEIEWESSLDELLGDLVGAFADVLLPAMIQAELDEQQKLIESRDYCSTIIRQAAFVESLLQWAIIEEIESYREADLSNSEQNVIEQMGNEPKVYMANALGLLTDSEYEAYTKLMGTRNDVAHNWWMTFSDEEQEHFEHVAERVYQTLEAVQEDIDFS</sequence>
<name>M0EAG1_9EURY</name>
<evidence type="ECO:0000313" key="2">
    <source>
        <dbReference type="Proteomes" id="UP000011509"/>
    </source>
</evidence>
<dbReference type="EMBL" id="AOJL01000062">
    <property type="protein sequence ID" value="ELZ43404.1"/>
    <property type="molecule type" value="Genomic_DNA"/>
</dbReference>
<keyword evidence="2" id="KW-1185">Reference proteome</keyword>
<evidence type="ECO:0000313" key="1">
    <source>
        <dbReference type="EMBL" id="ELZ43404.1"/>
    </source>
</evidence>
<dbReference type="AlphaFoldDB" id="M0EAG1"/>
<dbReference type="STRING" id="1227466.C464_16797"/>
<protein>
    <submittedName>
        <fullName evidence="1">Uncharacterized protein</fullName>
    </submittedName>
</protein>
<gene>
    <name evidence="1" type="ORF">C464_16797</name>
</gene>
<dbReference type="Proteomes" id="UP000011509">
    <property type="component" value="Unassembled WGS sequence"/>
</dbReference>
<accession>M0EAG1</accession>
<reference evidence="1 2" key="1">
    <citation type="journal article" date="2014" name="PLoS Genet.">
        <title>Phylogenetically driven sequencing of extremely halophilic archaea reveals strategies for static and dynamic osmo-response.</title>
        <authorList>
            <person name="Becker E.A."/>
            <person name="Seitzer P.M."/>
            <person name="Tritt A."/>
            <person name="Larsen D."/>
            <person name="Krusor M."/>
            <person name="Yao A.I."/>
            <person name="Wu D."/>
            <person name="Madern D."/>
            <person name="Eisen J.A."/>
            <person name="Darling A.E."/>
            <person name="Facciotti M.T."/>
        </authorList>
    </citation>
    <scope>NUCLEOTIDE SEQUENCE [LARGE SCALE GENOMIC DNA]</scope>
    <source>
        <strain evidence="1 2">DSM 10284</strain>
    </source>
</reference>
<organism evidence="1 2">
    <name type="scientific">Halorubrum coriense DSM 10284</name>
    <dbReference type="NCBI Taxonomy" id="1227466"/>
    <lineage>
        <taxon>Archaea</taxon>
        <taxon>Methanobacteriati</taxon>
        <taxon>Methanobacteriota</taxon>
        <taxon>Stenosarchaea group</taxon>
        <taxon>Halobacteria</taxon>
        <taxon>Halobacteriales</taxon>
        <taxon>Haloferacaceae</taxon>
        <taxon>Halorubrum</taxon>
    </lineage>
</organism>
<proteinExistence type="predicted"/>